<dbReference type="Gene3D" id="3.40.50.150">
    <property type="entry name" value="Vaccinia Virus protein VP39"/>
    <property type="match status" value="1"/>
</dbReference>
<dbReference type="SUPFAM" id="SSF53335">
    <property type="entry name" value="S-adenosyl-L-methionine-dependent methyltransferases"/>
    <property type="match status" value="1"/>
</dbReference>
<gene>
    <name evidence="1" type="ORF">CLG94_12390</name>
</gene>
<proteinExistence type="predicted"/>
<sequence>MNQVHDKSIKKRLAALPGVIPLVRIFKNVYWGLRHRLRLGTYNLDGVTHLHKGVTESVAYVVTVFEDYFKFGSIEKQAFEEKDILEIGPGDSLGVALMMVGLGVKQVVCIDRFFTYRDPDKEYAILAALVEAAPPLAKERMNRCLGNNYGIVGDAIRYLPDVPIEEAVAALGEVRFDYIISRAVLEHVYDIEETYACCRKLIRDGGRMIHKVDLHNHSSIELHPLQFLTYSEGLWRLMSSNISRVNRCRWPQHRAALEKNRFVIEKFEPTKMLSLSEVQSIRSRLRSPFLEMTDEDLSLNGFFVVCRAV</sequence>
<dbReference type="AlphaFoldDB" id="A0A2T4TUY3"/>
<dbReference type="Proteomes" id="UP000241436">
    <property type="component" value="Unassembled WGS sequence"/>
</dbReference>
<protein>
    <submittedName>
        <fullName evidence="1">Uncharacterized protein</fullName>
    </submittedName>
</protein>
<dbReference type="InterPro" id="IPR029063">
    <property type="entry name" value="SAM-dependent_MTases_sf"/>
</dbReference>
<comment type="caution">
    <text evidence="1">The sequence shown here is derived from an EMBL/GenBank/DDBJ whole genome shotgun (WGS) entry which is preliminary data.</text>
</comment>
<dbReference type="RefSeq" id="WP_107564003.1">
    <property type="nucleotide sequence ID" value="NZ_NVQC01000037.1"/>
</dbReference>
<organism evidence="1 2">
    <name type="scientific">Candidatus Methylomirabilis limnetica</name>
    <dbReference type="NCBI Taxonomy" id="2033718"/>
    <lineage>
        <taxon>Bacteria</taxon>
        <taxon>Candidatus Methylomirabilota</taxon>
        <taxon>Candidatus Methylomirabilia</taxon>
        <taxon>Candidatus Methylomirabilales</taxon>
        <taxon>Candidatus Methylomirabilaceae</taxon>
        <taxon>Candidatus Methylomirabilis</taxon>
    </lineage>
</organism>
<evidence type="ECO:0000313" key="1">
    <source>
        <dbReference type="EMBL" id="PTL34930.1"/>
    </source>
</evidence>
<dbReference type="OrthoDB" id="8559822at2"/>
<dbReference type="EMBL" id="NVQC01000037">
    <property type="protein sequence ID" value="PTL34930.1"/>
    <property type="molecule type" value="Genomic_DNA"/>
</dbReference>
<keyword evidence="2" id="KW-1185">Reference proteome</keyword>
<accession>A0A2T4TUY3</accession>
<reference evidence="1 2" key="1">
    <citation type="submission" date="2017-09" db="EMBL/GenBank/DDBJ databases">
        <title>Bloom of a denitrifying methanotroph, Candidatus Methylomirabilis limnetica, in a deep stratified lake.</title>
        <authorList>
            <person name="Graf J.S."/>
            <person name="Marchant H.K."/>
            <person name="Tienken D."/>
            <person name="Hach P.F."/>
            <person name="Brand A."/>
            <person name="Schubert C.J."/>
            <person name="Kuypers M.M."/>
            <person name="Milucka J."/>
        </authorList>
    </citation>
    <scope>NUCLEOTIDE SEQUENCE [LARGE SCALE GENOMIC DNA]</scope>
    <source>
        <strain evidence="1 2">Zug</strain>
    </source>
</reference>
<reference evidence="2" key="2">
    <citation type="journal article" date="2018" name="Environ. Microbiol.">
        <title>Bloom of a denitrifying methanotroph, 'Candidatus Methylomirabilis limnetica', in a deep stratified lake.</title>
        <authorList>
            <person name="Graf J.S."/>
            <person name="Mayr M.J."/>
            <person name="Marchant H.K."/>
            <person name="Tienken D."/>
            <person name="Hach P.F."/>
            <person name="Brand A."/>
            <person name="Schubert C.J."/>
            <person name="Kuypers M.M."/>
            <person name="Milucka J."/>
        </authorList>
    </citation>
    <scope>NUCLEOTIDE SEQUENCE [LARGE SCALE GENOMIC DNA]</scope>
    <source>
        <strain evidence="2">Zug</strain>
    </source>
</reference>
<dbReference type="CDD" id="cd02440">
    <property type="entry name" value="AdoMet_MTases"/>
    <property type="match status" value="1"/>
</dbReference>
<dbReference type="Pfam" id="PF13489">
    <property type="entry name" value="Methyltransf_23"/>
    <property type="match status" value="1"/>
</dbReference>
<evidence type="ECO:0000313" key="2">
    <source>
        <dbReference type="Proteomes" id="UP000241436"/>
    </source>
</evidence>
<name>A0A2T4TUY3_9BACT</name>